<dbReference type="Gene3D" id="1.10.630.10">
    <property type="entry name" value="Cytochrome P450"/>
    <property type="match status" value="1"/>
</dbReference>
<evidence type="ECO:0000256" key="8">
    <source>
        <dbReference type="RuleBase" id="RU000461"/>
    </source>
</evidence>
<dbReference type="PANTHER" id="PTHR24305:SF166">
    <property type="entry name" value="CYTOCHROME P450 12A4, MITOCHONDRIAL-RELATED"/>
    <property type="match status" value="1"/>
</dbReference>
<evidence type="ECO:0000256" key="1">
    <source>
        <dbReference type="ARBA" id="ARBA00001971"/>
    </source>
</evidence>
<evidence type="ECO:0000256" key="3">
    <source>
        <dbReference type="ARBA" id="ARBA00022723"/>
    </source>
</evidence>
<keyword evidence="9" id="KW-1133">Transmembrane helix</keyword>
<feature type="transmembrane region" description="Helical" evidence="9">
    <location>
        <begin position="38"/>
        <end position="55"/>
    </location>
</feature>
<dbReference type="Pfam" id="PF00067">
    <property type="entry name" value="p450"/>
    <property type="match status" value="2"/>
</dbReference>
<dbReference type="InterPro" id="IPR050121">
    <property type="entry name" value="Cytochrome_P450_monoxygenase"/>
</dbReference>
<gene>
    <name evidence="10" type="ORF">RIB2604_01002660</name>
</gene>
<reference evidence="10 11" key="1">
    <citation type="journal article" date="2016" name="DNA Res.">
        <title>Genome sequence of Aspergillus luchuensis NBRC 4314.</title>
        <authorList>
            <person name="Yamada O."/>
            <person name="Machida M."/>
            <person name="Hosoyama A."/>
            <person name="Goto M."/>
            <person name="Takahashi T."/>
            <person name="Futagami T."/>
            <person name="Yamagata Y."/>
            <person name="Takeuchi M."/>
            <person name="Kobayashi T."/>
            <person name="Koike H."/>
            <person name="Abe K."/>
            <person name="Asai K."/>
            <person name="Arita M."/>
            <person name="Fujita N."/>
            <person name="Fukuda K."/>
            <person name="Higa K."/>
            <person name="Horikawa H."/>
            <person name="Ishikawa T."/>
            <person name="Jinno K."/>
            <person name="Kato Y."/>
            <person name="Kirimura K."/>
            <person name="Mizutani O."/>
            <person name="Nakasone K."/>
            <person name="Sano M."/>
            <person name="Shiraishi Y."/>
            <person name="Tsukahara M."/>
            <person name="Gomi K."/>
        </authorList>
    </citation>
    <scope>NUCLEOTIDE SEQUENCE [LARGE SCALE GENOMIC DNA]</scope>
    <source>
        <strain evidence="10 11">RIB 2604</strain>
    </source>
</reference>
<dbReference type="InterPro" id="IPR001128">
    <property type="entry name" value="Cyt_P450"/>
</dbReference>
<feature type="transmembrane region" description="Helical" evidence="9">
    <location>
        <begin position="6"/>
        <end position="31"/>
    </location>
</feature>
<keyword evidence="9" id="KW-0472">Membrane</keyword>
<comment type="cofactor">
    <cofactor evidence="1 7">
        <name>heme</name>
        <dbReference type="ChEBI" id="CHEBI:30413"/>
    </cofactor>
</comment>
<evidence type="ECO:0000256" key="2">
    <source>
        <dbReference type="ARBA" id="ARBA00010617"/>
    </source>
</evidence>
<keyword evidence="4 8" id="KW-0560">Oxidoreductase</keyword>
<keyword evidence="9" id="KW-0812">Transmembrane</keyword>
<comment type="similarity">
    <text evidence="2 8">Belongs to the cytochrome P450 family.</text>
</comment>
<protein>
    <recommendedName>
        <fullName evidence="12">Cytochrome P450</fullName>
    </recommendedName>
</protein>
<dbReference type="PROSITE" id="PS00086">
    <property type="entry name" value="CYTOCHROME_P450"/>
    <property type="match status" value="1"/>
</dbReference>
<keyword evidence="7 8" id="KW-0349">Heme</keyword>
<comment type="caution">
    <text evidence="10">The sequence shown here is derived from an EMBL/GenBank/DDBJ whole genome shotgun (WGS) entry which is preliminary data.</text>
</comment>
<evidence type="ECO:0000256" key="7">
    <source>
        <dbReference type="PIRSR" id="PIRSR602401-1"/>
    </source>
</evidence>
<dbReference type="InterPro" id="IPR036396">
    <property type="entry name" value="Cyt_P450_sf"/>
</dbReference>
<evidence type="ECO:0000256" key="6">
    <source>
        <dbReference type="ARBA" id="ARBA00023033"/>
    </source>
</evidence>
<reference evidence="11" key="2">
    <citation type="submission" date="2016-02" db="EMBL/GenBank/DDBJ databases">
        <title>Genome sequencing of Aspergillus luchuensis NBRC 4314.</title>
        <authorList>
            <person name="Yamada O."/>
        </authorList>
    </citation>
    <scope>NUCLEOTIDE SEQUENCE [LARGE SCALE GENOMIC DNA]</scope>
    <source>
        <strain evidence="11">RIB 2604</strain>
    </source>
</reference>
<name>A0A146F5H9_ASPKA</name>
<dbReference type="PRINTS" id="PR00385">
    <property type="entry name" value="P450"/>
</dbReference>
<evidence type="ECO:0000256" key="5">
    <source>
        <dbReference type="ARBA" id="ARBA00023004"/>
    </source>
</evidence>
<sequence>MDVFFWRLFLGSATVLAAFTSWSLVCLILNVREARSTGLPYVILPCSLLGAPWLLSQPVVLPLFRALPRTWTSTWLPLLIFNDGWHLGYTPFEQIGADTFLAVSPGGFVLYTCDRQVSTQLFQDGRFGKPAHLMKVLNIYGPTMTGTDGPESRLYRRLTAPFFREDTLRHVFVHAIEGAQALGLALIQPGAYCQLRTLAARLSLNLLNRICFQFQTQEDLIKALSFADLPAEGYRMTYSEAMHTLLEHYQTVFLFPRHFLAFSSSTVVMALLTGAVSAWSPFKHHRQAIRAFTELGQYMQELKTTTEARLLDKEYLLKQKGTKLLSDLLIQAGINTGSPTSPILQPHQVTGNVFLFMFAGHEANANTLTFIILLLACHPTIQTALQSDLDAILGNTPPIHWTYDTHYEPLMHSLVGAVIKEALRLFTVLPVLPKYVSPYGPPIPIVVSGQSHPLPPGTVAFVNTSATHRHPQYWPTVNDKSKESSTEKELKLRPYPTTDFNPYRWLQTQPSGSSTYSRSGSLCSEGFTPAPGTFIPFSEGSRKCLGHKFALVELCAVVALLFYQDSVHLLTNPEDASDTWEAARIRADRALSEGVKFNMSLRITQDVPIKFETRDTKAI</sequence>
<dbReference type="PRINTS" id="PR00463">
    <property type="entry name" value="EP450I"/>
</dbReference>
<dbReference type="GO" id="GO:0020037">
    <property type="term" value="F:heme binding"/>
    <property type="evidence" value="ECO:0007669"/>
    <property type="project" value="InterPro"/>
</dbReference>
<organism evidence="10 11">
    <name type="scientific">Aspergillus kawachii</name>
    <name type="common">White koji mold</name>
    <name type="synonym">Aspergillus awamori var. kawachi</name>
    <dbReference type="NCBI Taxonomy" id="1069201"/>
    <lineage>
        <taxon>Eukaryota</taxon>
        <taxon>Fungi</taxon>
        <taxon>Dikarya</taxon>
        <taxon>Ascomycota</taxon>
        <taxon>Pezizomycotina</taxon>
        <taxon>Eurotiomycetes</taxon>
        <taxon>Eurotiomycetidae</taxon>
        <taxon>Eurotiales</taxon>
        <taxon>Aspergillaceae</taxon>
        <taxon>Aspergillus</taxon>
        <taxon>Aspergillus subgen. Circumdati</taxon>
    </lineage>
</organism>
<dbReference type="GO" id="GO:0016705">
    <property type="term" value="F:oxidoreductase activity, acting on paired donors, with incorporation or reduction of molecular oxygen"/>
    <property type="evidence" value="ECO:0007669"/>
    <property type="project" value="InterPro"/>
</dbReference>
<accession>A0A146F5H9</accession>
<evidence type="ECO:0000256" key="4">
    <source>
        <dbReference type="ARBA" id="ARBA00023002"/>
    </source>
</evidence>
<evidence type="ECO:0000313" key="10">
    <source>
        <dbReference type="EMBL" id="GAT21377.1"/>
    </source>
</evidence>
<dbReference type="GO" id="GO:0004497">
    <property type="term" value="F:monooxygenase activity"/>
    <property type="evidence" value="ECO:0007669"/>
    <property type="project" value="UniProtKB-KW"/>
</dbReference>
<keyword evidence="5 7" id="KW-0408">Iron</keyword>
<dbReference type="Proteomes" id="UP000075230">
    <property type="component" value="Unassembled WGS sequence"/>
</dbReference>
<keyword evidence="6 8" id="KW-0503">Monooxygenase</keyword>
<dbReference type="VEuPathDB" id="FungiDB:ASPFODRAFT_73212"/>
<feature type="binding site" description="axial binding residue" evidence="7">
    <location>
        <position position="544"/>
    </location>
    <ligand>
        <name>heme</name>
        <dbReference type="ChEBI" id="CHEBI:30413"/>
    </ligand>
    <ligandPart>
        <name>Fe</name>
        <dbReference type="ChEBI" id="CHEBI:18248"/>
    </ligandPart>
</feature>
<dbReference type="InterPro" id="IPR002401">
    <property type="entry name" value="Cyt_P450_E_grp-I"/>
</dbReference>
<evidence type="ECO:0000256" key="9">
    <source>
        <dbReference type="SAM" id="Phobius"/>
    </source>
</evidence>
<proteinExistence type="inferred from homology"/>
<evidence type="ECO:0000313" key="11">
    <source>
        <dbReference type="Proteomes" id="UP000075230"/>
    </source>
</evidence>
<keyword evidence="3 7" id="KW-0479">Metal-binding</keyword>
<dbReference type="GO" id="GO:0005506">
    <property type="term" value="F:iron ion binding"/>
    <property type="evidence" value="ECO:0007669"/>
    <property type="project" value="InterPro"/>
</dbReference>
<dbReference type="AlphaFoldDB" id="A0A146F5H9"/>
<dbReference type="InterPro" id="IPR017972">
    <property type="entry name" value="Cyt_P450_CS"/>
</dbReference>
<dbReference type="PANTHER" id="PTHR24305">
    <property type="entry name" value="CYTOCHROME P450"/>
    <property type="match status" value="1"/>
</dbReference>
<dbReference type="SUPFAM" id="SSF48264">
    <property type="entry name" value="Cytochrome P450"/>
    <property type="match status" value="1"/>
</dbReference>
<evidence type="ECO:0008006" key="12">
    <source>
        <dbReference type="Google" id="ProtNLM"/>
    </source>
</evidence>
<dbReference type="EMBL" id="BCWF01000010">
    <property type="protein sequence ID" value="GAT21377.1"/>
    <property type="molecule type" value="Genomic_DNA"/>
</dbReference>